<feature type="region of interest" description="Disordered" evidence="8">
    <location>
        <begin position="1"/>
        <end position="20"/>
    </location>
</feature>
<dbReference type="RefSeq" id="XP_019031775.1">
    <property type="nucleotide sequence ID" value="XM_019176365.1"/>
</dbReference>
<dbReference type="EMBL" id="AWGH01000011">
    <property type="protein sequence ID" value="ODN96529.1"/>
    <property type="molecule type" value="Genomic_DNA"/>
</dbReference>
<feature type="compositionally biased region" description="Basic residues" evidence="8">
    <location>
        <begin position="1257"/>
        <end position="1268"/>
    </location>
</feature>
<comment type="caution">
    <text evidence="9">The sequence shown here is derived from an EMBL/GenBank/DDBJ whole genome shotgun (WGS) entry which is preliminary data.</text>
</comment>
<feature type="compositionally biased region" description="Pro residues" evidence="8">
    <location>
        <begin position="875"/>
        <end position="890"/>
    </location>
</feature>
<sequence length="1268" mass="137079">MSSKPPHNAKSANKKKPLPIDYSTQITTQLAGLSAPLNLTNDDLIYTANELYKRMMSDPEYGSDDAYWSSLPPHLRQFIRDAVPCAGTISANNPGNTSTQKTMYQMAQQIVQAASQGMGLGQMNGSARPPSLSLPQQSLGEELGFHRHPDSRSVEEEIDEDEEIEDDVDVPALNGDAPKKKNKKKKKKAGIQQLDVPAELPPPPPQTALPKAPPRPTPQPPQPPALNPPPPPHNANPHPAHHASSVAPTPPPSSRAAGKQPMSSAPPANPPARSARAAGKAPATAAPPHNHNHNHPHTHPPASKTPSSAVAKGKAPAAQPPAKIWTQSSAEDRENIRQFWLGLTEAERRDLLRIEKDAVLRKMKEQHRHSCGCAVCGRKKINIEMELDQLYEQYYDELRSYAAEQRTASNGLRAPPSGAGPFPGSVEVDASGTVTQYDHRAPDSGHHHDEHDHDHDHDHEELEDEESEEYDEDDEYADEDELDDDDIGTDEADVGDDDEEPPAPPPVSHRPTPRRPPSVKAPREENENDFLSFGNSLATIKGGILTIADDMLKNDGTKFLEMMEQLAIRRSVREEQNLRDMQEETDEEEDEAEPMTEGQRAEEGKRMFQIFAARMFEQRVLQAYRERVAKQREEQLLRELEEEEDSKKAKEEKKQKEAQKKKDKKKAQKQRADEERLAREAQLDEEKRLAKLAKEEANRERVRKQEEERIRREAVKRAAQEEAAKQALERKRRQQEEKQREEEAARKKQEREEKAKKEREAREKELKEKDRKDREAKSAKEKADKETKEKAAAEKAERERSAREAKDKADKERKAKLEAERAEKARKEEAARKERERATKEKAASEKAAAERAAAAARASQAAPVSYGARSPIKGPTPQPTPPISQPSPVKPSSSAISASSSTTPARSTQKSPPYYPQPLPPVGLPSGAFPRMGALPSYGGPPGLRQGYPAQSSATFSPPRTNGSALSPNSGTRGFPSTEPGSSFDQSMRTAPLGVGFPPVKQAGRMPAVEDAFAPSSSIGVPPSRSMSNAGEIGSMISTSSLHAEEYRASPTPIAPLAPIGRPAFSDMRAPPGPSAAPGAPPSTVAGPSGSSALRSRSPPLPDQVFGSAALGADDEIVQPQQRRPTATWDMPSAPGVGRWSSSPSIWGSAPGVGAEPSHNHAHAAATGSWGAPGIAAIGDRSAPPPGLSLSPTIGGGVLGNGQRQPSFGGIGSPFVAGPGAGVLGGGIGGMGGMAPGGSAGYGQGLFSPIQGQQHPHGHQPGHHQQS</sequence>
<feature type="region of interest" description="Disordered" evidence="8">
    <location>
        <begin position="409"/>
        <end position="531"/>
    </location>
</feature>
<proteinExistence type="inferred from homology"/>
<feature type="region of interest" description="Disordered" evidence="8">
    <location>
        <begin position="1045"/>
        <end position="1168"/>
    </location>
</feature>
<dbReference type="InterPro" id="IPR025279">
    <property type="entry name" value="NST1"/>
</dbReference>
<evidence type="ECO:0000256" key="6">
    <source>
        <dbReference type="ARBA" id="ARBA00023054"/>
    </source>
</evidence>
<feature type="region of interest" description="Disordered" evidence="8">
    <location>
        <begin position="574"/>
        <end position="604"/>
    </location>
</feature>
<dbReference type="GO" id="GO:0005737">
    <property type="term" value="C:cytoplasm"/>
    <property type="evidence" value="ECO:0007669"/>
    <property type="project" value="UniProtKB-SubCell"/>
</dbReference>
<keyword evidence="6 7" id="KW-0175">Coiled coil</keyword>
<keyword evidence="10" id="KW-1185">Reference proteome</keyword>
<dbReference type="InterPro" id="IPR051195">
    <property type="entry name" value="Fungal_stress_NST1"/>
</dbReference>
<keyword evidence="5 7" id="KW-0346">Stress response</keyword>
<feature type="compositionally biased region" description="Polar residues" evidence="8">
    <location>
        <begin position="1016"/>
        <end position="1030"/>
    </location>
</feature>
<feature type="compositionally biased region" description="Basic and acidic residues" evidence="8">
    <location>
        <begin position="437"/>
        <end position="460"/>
    </location>
</feature>
<comment type="function">
    <text evidence="7">May act as a negative regulator of salt tolerance.</text>
</comment>
<comment type="subcellular location">
    <subcellularLocation>
        <location evidence="1 7">Cytoplasm</location>
    </subcellularLocation>
</comment>
<dbReference type="OrthoDB" id="21629at2759"/>
<feature type="compositionally biased region" description="Low complexity" evidence="8">
    <location>
        <begin position="263"/>
        <end position="289"/>
    </location>
</feature>
<feature type="compositionally biased region" description="Low complexity" evidence="8">
    <location>
        <begin position="891"/>
        <end position="913"/>
    </location>
</feature>
<evidence type="ECO:0000256" key="8">
    <source>
        <dbReference type="SAM" id="MobiDB-lite"/>
    </source>
</evidence>
<organism evidence="9 10">
    <name type="scientific">Cryptococcus wingfieldii CBS 7118</name>
    <dbReference type="NCBI Taxonomy" id="1295528"/>
    <lineage>
        <taxon>Eukaryota</taxon>
        <taxon>Fungi</taxon>
        <taxon>Dikarya</taxon>
        <taxon>Basidiomycota</taxon>
        <taxon>Agaricomycotina</taxon>
        <taxon>Tremellomycetes</taxon>
        <taxon>Tremellales</taxon>
        <taxon>Cryptococcaceae</taxon>
        <taxon>Cryptococcus</taxon>
    </lineage>
</organism>
<dbReference type="Proteomes" id="UP000094819">
    <property type="component" value="Unassembled WGS sequence"/>
</dbReference>
<feature type="compositionally biased region" description="Polar residues" evidence="8">
    <location>
        <begin position="950"/>
        <end position="973"/>
    </location>
</feature>
<feature type="region of interest" description="Disordered" evidence="8">
    <location>
        <begin position="143"/>
        <end position="329"/>
    </location>
</feature>
<evidence type="ECO:0000256" key="7">
    <source>
        <dbReference type="RuleBase" id="RU049441"/>
    </source>
</evidence>
<feature type="compositionally biased region" description="Pro residues" evidence="8">
    <location>
        <begin position="199"/>
        <end position="234"/>
    </location>
</feature>
<feature type="compositionally biased region" description="Basic and acidic residues" evidence="8">
    <location>
        <begin position="638"/>
        <end position="660"/>
    </location>
</feature>
<dbReference type="AlphaFoldDB" id="A0A1E3J6N4"/>
<feature type="compositionally biased region" description="Pro residues" evidence="8">
    <location>
        <begin position="914"/>
        <end position="924"/>
    </location>
</feature>
<feature type="region of interest" description="Disordered" evidence="8">
    <location>
        <begin position="1239"/>
        <end position="1268"/>
    </location>
</feature>
<dbReference type="Pfam" id="PF13945">
    <property type="entry name" value="NST1"/>
    <property type="match status" value="1"/>
</dbReference>
<dbReference type="GeneID" id="30193457"/>
<name>A0A1E3J6N4_9TREE</name>
<keyword evidence="4 7" id="KW-0963">Cytoplasm</keyword>
<feature type="compositionally biased region" description="Basic and acidic residues" evidence="8">
    <location>
        <begin position="143"/>
        <end position="155"/>
    </location>
</feature>
<feature type="compositionally biased region" description="Low complexity" evidence="8">
    <location>
        <begin position="1083"/>
        <end position="1099"/>
    </location>
</feature>
<feature type="compositionally biased region" description="Low complexity" evidence="8">
    <location>
        <begin position="309"/>
        <end position="323"/>
    </location>
</feature>
<dbReference type="PANTHER" id="PTHR31780:SF10">
    <property type="entry name" value="LD36051P"/>
    <property type="match status" value="1"/>
</dbReference>
<evidence type="ECO:0000256" key="3">
    <source>
        <dbReference type="ARBA" id="ARBA00020733"/>
    </source>
</evidence>
<gene>
    <name evidence="9" type="ORF">L198_04244</name>
</gene>
<feature type="compositionally biased region" description="Low complexity" evidence="8">
    <location>
        <begin position="235"/>
        <end position="247"/>
    </location>
</feature>
<evidence type="ECO:0000313" key="9">
    <source>
        <dbReference type="EMBL" id="ODN96529.1"/>
    </source>
</evidence>
<feature type="compositionally biased region" description="Acidic residues" evidence="8">
    <location>
        <begin position="461"/>
        <end position="501"/>
    </location>
</feature>
<evidence type="ECO:0000256" key="5">
    <source>
        <dbReference type="ARBA" id="ARBA00023016"/>
    </source>
</evidence>
<dbReference type="PANTHER" id="PTHR31780">
    <property type="entry name" value="STRESS RESPONSE PROTEIN NST1-RELATED"/>
    <property type="match status" value="1"/>
</dbReference>
<feature type="compositionally biased region" description="Polar residues" evidence="8">
    <location>
        <begin position="980"/>
        <end position="990"/>
    </location>
</feature>
<feature type="region of interest" description="Disordered" evidence="8">
    <location>
        <begin position="1015"/>
        <end position="1034"/>
    </location>
</feature>
<feature type="compositionally biased region" description="Acidic residues" evidence="8">
    <location>
        <begin position="156"/>
        <end position="169"/>
    </location>
</feature>
<protein>
    <recommendedName>
        <fullName evidence="3 7">Stress response protein NST1</fullName>
    </recommendedName>
</protein>
<evidence type="ECO:0000256" key="2">
    <source>
        <dbReference type="ARBA" id="ARBA00007112"/>
    </source>
</evidence>
<feature type="compositionally biased region" description="Low complexity" evidence="8">
    <location>
        <begin position="851"/>
        <end position="863"/>
    </location>
</feature>
<feature type="compositionally biased region" description="Pro residues" evidence="8">
    <location>
        <begin position="1072"/>
        <end position="1082"/>
    </location>
</feature>
<feature type="compositionally biased region" description="Basic and acidic residues" evidence="8">
    <location>
        <begin position="670"/>
        <end position="850"/>
    </location>
</feature>
<feature type="region of interest" description="Disordered" evidence="8">
    <location>
        <begin position="638"/>
        <end position="1000"/>
    </location>
</feature>
<evidence type="ECO:0000256" key="1">
    <source>
        <dbReference type="ARBA" id="ARBA00004496"/>
    </source>
</evidence>
<accession>A0A1E3J6N4</accession>
<feature type="compositionally biased region" description="Basic residues" evidence="8">
    <location>
        <begin position="180"/>
        <end position="189"/>
    </location>
</feature>
<comment type="similarity">
    <text evidence="2 7">Belongs to the NST1 family.</text>
</comment>
<evidence type="ECO:0000256" key="4">
    <source>
        <dbReference type="ARBA" id="ARBA00022490"/>
    </source>
</evidence>
<evidence type="ECO:0000313" key="10">
    <source>
        <dbReference type="Proteomes" id="UP000094819"/>
    </source>
</evidence>
<feature type="compositionally biased region" description="Acidic residues" evidence="8">
    <location>
        <begin position="583"/>
        <end position="594"/>
    </location>
</feature>
<feature type="compositionally biased region" description="Low complexity" evidence="8">
    <location>
        <begin position="414"/>
        <end position="425"/>
    </location>
</feature>
<reference evidence="9 10" key="1">
    <citation type="submission" date="2016-06" db="EMBL/GenBank/DDBJ databases">
        <title>Evolution of pathogenesis and genome organization in the Tremellales.</title>
        <authorList>
            <person name="Cuomo C."/>
            <person name="Litvintseva A."/>
            <person name="Heitman J."/>
            <person name="Chen Y."/>
            <person name="Sun S."/>
            <person name="Springer D."/>
            <person name="Dromer F."/>
            <person name="Young S."/>
            <person name="Zeng Q."/>
            <person name="Chapman S."/>
            <person name="Gujja S."/>
            <person name="Saif S."/>
            <person name="Birren B."/>
        </authorList>
    </citation>
    <scope>NUCLEOTIDE SEQUENCE [LARGE SCALE GENOMIC DNA]</scope>
    <source>
        <strain evidence="9 10">CBS 7118</strain>
    </source>
</reference>